<dbReference type="Proteomes" id="UP000695000">
    <property type="component" value="Unplaced"/>
</dbReference>
<dbReference type="PANTHER" id="PTHR15599:SF1">
    <property type="entry name" value="RADIAL SPOKE HEAD 14 HOMOLOG"/>
    <property type="match status" value="1"/>
</dbReference>
<dbReference type="Gene3D" id="1.25.10.10">
    <property type="entry name" value="Leucine-rich Repeat Variant"/>
    <property type="match status" value="2"/>
</dbReference>
<sequence length="389" mass="45206">MFPVHKHSYLQCVTKIDPRIINRTVDLARDNYTIDQFDTLPPFNRLCSEQPNIPVCSCDVTRRPVGFGRWGMKKLRRELHSTNRWTVMQAIHSIGDLVYDPERNFEAIRLRVPARFSDLVIDEDPAVRERVCMVLATISNLLDGKYSILKNHRMINNLARILNDEEPAVRMKVIVLIEKLSKVWMCADILVNNGFVEMIIERLDQYIEDDPCTPYYLRTMQWLMYCTGKYIAIERGFHKTLTTILYNDTNCEVLAEALKCMAMLISTPRGKCFAIEGNLLIKLYNLLHDQRREIYSAAAGCMVFATIKTEAILKAIELPNLIERLLILARSHHDLTTQIHCIQVITNLCGHGKVRKYVLETYSDKIRSIYTQHDEQAERFKHNLLTLQF</sequence>
<dbReference type="InterPro" id="IPR011989">
    <property type="entry name" value="ARM-like"/>
</dbReference>
<dbReference type="InterPro" id="IPR016024">
    <property type="entry name" value="ARM-type_fold"/>
</dbReference>
<dbReference type="InterPro" id="IPR042856">
    <property type="entry name" value="RSP14"/>
</dbReference>
<evidence type="ECO:0000313" key="1">
    <source>
        <dbReference type="Proteomes" id="UP000695000"/>
    </source>
</evidence>
<name>A0ABM1MVH0_NICVS</name>
<dbReference type="SUPFAM" id="SSF48371">
    <property type="entry name" value="ARM repeat"/>
    <property type="match status" value="1"/>
</dbReference>
<evidence type="ECO:0000313" key="2">
    <source>
        <dbReference type="RefSeq" id="XP_017778570.1"/>
    </source>
</evidence>
<gene>
    <name evidence="2" type="primary">LOC108564144</name>
</gene>
<reference evidence="2" key="1">
    <citation type="submission" date="2025-08" db="UniProtKB">
        <authorList>
            <consortium name="RefSeq"/>
        </authorList>
    </citation>
    <scope>IDENTIFICATION</scope>
    <source>
        <tissue evidence="2">Whole Larva</tissue>
    </source>
</reference>
<dbReference type="PANTHER" id="PTHR15599">
    <property type="entry name" value="RTDR1"/>
    <property type="match status" value="1"/>
</dbReference>
<accession>A0ABM1MVH0</accession>
<dbReference type="RefSeq" id="XP_017778570.1">
    <property type="nucleotide sequence ID" value="XM_017923081.1"/>
</dbReference>
<proteinExistence type="predicted"/>
<keyword evidence="1" id="KW-1185">Reference proteome</keyword>
<organism evidence="1 2">
    <name type="scientific">Nicrophorus vespilloides</name>
    <name type="common">Boreal carrion beetle</name>
    <dbReference type="NCBI Taxonomy" id="110193"/>
    <lineage>
        <taxon>Eukaryota</taxon>
        <taxon>Metazoa</taxon>
        <taxon>Ecdysozoa</taxon>
        <taxon>Arthropoda</taxon>
        <taxon>Hexapoda</taxon>
        <taxon>Insecta</taxon>
        <taxon>Pterygota</taxon>
        <taxon>Neoptera</taxon>
        <taxon>Endopterygota</taxon>
        <taxon>Coleoptera</taxon>
        <taxon>Polyphaga</taxon>
        <taxon>Staphyliniformia</taxon>
        <taxon>Silphidae</taxon>
        <taxon>Nicrophorinae</taxon>
        <taxon>Nicrophorus</taxon>
    </lineage>
</organism>
<dbReference type="GeneID" id="108564144"/>
<protein>
    <submittedName>
        <fullName evidence="2">Radial spoke head 14 homolog</fullName>
    </submittedName>
</protein>